<comment type="caution">
    <text evidence="1">The sequence shown here is derived from an EMBL/GenBank/DDBJ whole genome shotgun (WGS) entry which is preliminary data.</text>
</comment>
<dbReference type="SUPFAM" id="SSF74650">
    <property type="entry name" value="Galactose mutarotase-like"/>
    <property type="match status" value="1"/>
</dbReference>
<dbReference type="InterPro" id="IPR011013">
    <property type="entry name" value="Gal_mutarotase_sf_dom"/>
</dbReference>
<evidence type="ECO:0000313" key="2">
    <source>
        <dbReference type="Proteomes" id="UP000623678"/>
    </source>
</evidence>
<dbReference type="Gene3D" id="2.70.98.10">
    <property type="match status" value="1"/>
</dbReference>
<dbReference type="InterPro" id="IPR037481">
    <property type="entry name" value="LacX"/>
</dbReference>
<protein>
    <submittedName>
        <fullName evidence="1">Aldose 1-epimerase family protein</fullName>
    </submittedName>
</protein>
<dbReference type="GO" id="GO:0016853">
    <property type="term" value="F:isomerase activity"/>
    <property type="evidence" value="ECO:0007669"/>
    <property type="project" value="InterPro"/>
</dbReference>
<dbReference type="AlphaFoldDB" id="A0A926IIA7"/>
<dbReference type="CDD" id="cd09024">
    <property type="entry name" value="Aldose_epim_lacX"/>
    <property type="match status" value="1"/>
</dbReference>
<dbReference type="Pfam" id="PF01263">
    <property type="entry name" value="Aldose_epim"/>
    <property type="match status" value="1"/>
</dbReference>
<dbReference type="GO" id="GO:0030246">
    <property type="term" value="F:carbohydrate binding"/>
    <property type="evidence" value="ECO:0007669"/>
    <property type="project" value="InterPro"/>
</dbReference>
<evidence type="ECO:0000313" key="1">
    <source>
        <dbReference type="EMBL" id="MBC8586005.1"/>
    </source>
</evidence>
<gene>
    <name evidence="1" type="ORF">H8705_10455</name>
</gene>
<dbReference type="InterPro" id="IPR008183">
    <property type="entry name" value="Aldose_1/G6P_1-epimerase"/>
</dbReference>
<sequence>MAQYTLKCGKATAKVNSTGGEFSSYIPANGREYMYQVDPQVWGSQSPVLFPIVGSIKDSQVKINGKPYSMNKHGNLRKLEFQVGKHGDDFIEMYLESDEALFKTYPFHFIIHATHTIFEDGFTTTYLVENKSGERMPMCIGGHPGFKCPIYEGEKFTDYVLKFECVEDGVNSLAPNGYVITGTEILPQLAGKDTLPLSHDLFDDRDALIFANPKSRRVKLINPSTGKGLEFSFPKFDALGVWSAPKKNADYVCLEPWCGLPAYENETGNFEDKPYVKFVNPGECFKISYSMTVIDE</sequence>
<proteinExistence type="predicted"/>
<accession>A0A926IIA7</accession>
<keyword evidence="2" id="KW-1185">Reference proteome</keyword>
<name>A0A926IIA7_9FIRM</name>
<dbReference type="InterPro" id="IPR014718">
    <property type="entry name" value="GH-type_carb-bd"/>
</dbReference>
<dbReference type="EMBL" id="JACRTD010000007">
    <property type="protein sequence ID" value="MBC8586005.1"/>
    <property type="molecule type" value="Genomic_DNA"/>
</dbReference>
<dbReference type="GO" id="GO:0005975">
    <property type="term" value="P:carbohydrate metabolic process"/>
    <property type="evidence" value="ECO:0007669"/>
    <property type="project" value="InterPro"/>
</dbReference>
<organism evidence="1 2">
    <name type="scientific">Youxingia wuxianensis</name>
    <dbReference type="NCBI Taxonomy" id="2763678"/>
    <lineage>
        <taxon>Bacteria</taxon>
        <taxon>Bacillati</taxon>
        <taxon>Bacillota</taxon>
        <taxon>Clostridia</taxon>
        <taxon>Eubacteriales</taxon>
        <taxon>Oscillospiraceae</taxon>
        <taxon>Youxingia</taxon>
    </lineage>
</organism>
<reference evidence="1" key="1">
    <citation type="submission" date="2020-08" db="EMBL/GenBank/DDBJ databases">
        <title>Genome public.</title>
        <authorList>
            <person name="Liu C."/>
            <person name="Sun Q."/>
        </authorList>
    </citation>
    <scope>NUCLEOTIDE SEQUENCE</scope>
    <source>
        <strain evidence="1">NSJ-64</strain>
    </source>
</reference>
<dbReference type="RefSeq" id="WP_262395720.1">
    <property type="nucleotide sequence ID" value="NZ_JACRTD010000007.1"/>
</dbReference>
<dbReference type="Proteomes" id="UP000623678">
    <property type="component" value="Unassembled WGS sequence"/>
</dbReference>